<organism evidence="1 2">
    <name type="scientific">Pisolithus tinctorius Marx 270</name>
    <dbReference type="NCBI Taxonomy" id="870435"/>
    <lineage>
        <taxon>Eukaryota</taxon>
        <taxon>Fungi</taxon>
        <taxon>Dikarya</taxon>
        <taxon>Basidiomycota</taxon>
        <taxon>Agaricomycotina</taxon>
        <taxon>Agaricomycetes</taxon>
        <taxon>Agaricomycetidae</taxon>
        <taxon>Boletales</taxon>
        <taxon>Sclerodermatineae</taxon>
        <taxon>Pisolithaceae</taxon>
        <taxon>Pisolithus</taxon>
    </lineage>
</organism>
<evidence type="ECO:0000313" key="2">
    <source>
        <dbReference type="Proteomes" id="UP000054217"/>
    </source>
</evidence>
<reference evidence="1 2" key="1">
    <citation type="submission" date="2014-04" db="EMBL/GenBank/DDBJ databases">
        <authorList>
            <consortium name="DOE Joint Genome Institute"/>
            <person name="Kuo A."/>
            <person name="Kohler A."/>
            <person name="Costa M.D."/>
            <person name="Nagy L.G."/>
            <person name="Floudas D."/>
            <person name="Copeland A."/>
            <person name="Barry K.W."/>
            <person name="Cichocki N."/>
            <person name="Veneault-Fourrey C."/>
            <person name="LaButti K."/>
            <person name="Lindquist E.A."/>
            <person name="Lipzen A."/>
            <person name="Lundell T."/>
            <person name="Morin E."/>
            <person name="Murat C."/>
            <person name="Sun H."/>
            <person name="Tunlid A."/>
            <person name="Henrissat B."/>
            <person name="Grigoriev I.V."/>
            <person name="Hibbett D.S."/>
            <person name="Martin F."/>
            <person name="Nordberg H.P."/>
            <person name="Cantor M.N."/>
            <person name="Hua S.X."/>
        </authorList>
    </citation>
    <scope>NUCLEOTIDE SEQUENCE [LARGE SCALE GENOMIC DNA]</scope>
    <source>
        <strain evidence="1 2">Marx 270</strain>
    </source>
</reference>
<reference evidence="2" key="2">
    <citation type="submission" date="2015-01" db="EMBL/GenBank/DDBJ databases">
        <title>Evolutionary Origins and Diversification of the Mycorrhizal Mutualists.</title>
        <authorList>
            <consortium name="DOE Joint Genome Institute"/>
            <consortium name="Mycorrhizal Genomics Consortium"/>
            <person name="Kohler A."/>
            <person name="Kuo A."/>
            <person name="Nagy L.G."/>
            <person name="Floudas D."/>
            <person name="Copeland A."/>
            <person name="Barry K.W."/>
            <person name="Cichocki N."/>
            <person name="Veneault-Fourrey C."/>
            <person name="LaButti K."/>
            <person name="Lindquist E.A."/>
            <person name="Lipzen A."/>
            <person name="Lundell T."/>
            <person name="Morin E."/>
            <person name="Murat C."/>
            <person name="Riley R."/>
            <person name="Ohm R."/>
            <person name="Sun H."/>
            <person name="Tunlid A."/>
            <person name="Henrissat B."/>
            <person name="Grigoriev I.V."/>
            <person name="Hibbett D.S."/>
            <person name="Martin F."/>
        </authorList>
    </citation>
    <scope>NUCLEOTIDE SEQUENCE [LARGE SCALE GENOMIC DNA]</scope>
    <source>
        <strain evidence="2">Marx 270</strain>
    </source>
</reference>
<accession>A0A0C3P471</accession>
<dbReference type="AlphaFoldDB" id="A0A0C3P471"/>
<dbReference type="InParanoid" id="A0A0C3P471"/>
<dbReference type="HOGENOM" id="CLU_2460837_0_0_1"/>
<protein>
    <submittedName>
        <fullName evidence="1">Uncharacterized protein</fullName>
    </submittedName>
</protein>
<keyword evidence="2" id="KW-1185">Reference proteome</keyword>
<evidence type="ECO:0000313" key="1">
    <source>
        <dbReference type="EMBL" id="KIO02079.1"/>
    </source>
</evidence>
<name>A0A0C3P471_PISTI</name>
<gene>
    <name evidence="1" type="ORF">M404DRAFT_1002516</name>
</gene>
<proteinExistence type="predicted"/>
<dbReference type="EMBL" id="KN831983">
    <property type="protein sequence ID" value="KIO02079.1"/>
    <property type="molecule type" value="Genomic_DNA"/>
</dbReference>
<dbReference type="Proteomes" id="UP000054217">
    <property type="component" value="Unassembled WGS sequence"/>
</dbReference>
<feature type="non-terminal residue" evidence="1">
    <location>
        <position position="1"/>
    </location>
</feature>
<sequence length="89" mass="10440">GQNFDSSTHSLWSRKNSVPTFVEFACPQLYCTNERRDGRVRVPITACDKAQTRTGFEFSDRHRRSHYRFGRDRDSSVHTRRLELCVCTV</sequence>